<dbReference type="VEuPathDB" id="FungiDB:I7I51_03335"/>
<evidence type="ECO:0000313" key="1">
    <source>
        <dbReference type="EMBL" id="QSS61163.1"/>
    </source>
</evidence>
<dbReference type="PANTHER" id="PTHR35179:SF2">
    <property type="entry name" value="START DOMAIN-CONTAINING PROTEIN"/>
    <property type="match status" value="1"/>
</dbReference>
<name>A0A8A1M8U5_AJECA</name>
<dbReference type="PANTHER" id="PTHR35179">
    <property type="entry name" value="PROTEIN CBG02620"/>
    <property type="match status" value="1"/>
</dbReference>
<protein>
    <recommendedName>
        <fullName evidence="3">Geranylgeranyl pyrophosphate synthetase</fullName>
    </recommendedName>
</protein>
<gene>
    <name evidence="1" type="ORF">I7I51_03335</name>
</gene>
<evidence type="ECO:0000313" key="2">
    <source>
        <dbReference type="Proteomes" id="UP000663671"/>
    </source>
</evidence>
<dbReference type="AlphaFoldDB" id="A0A8A1M8U5"/>
<dbReference type="OrthoDB" id="5393654at2759"/>
<evidence type="ECO:0008006" key="3">
    <source>
        <dbReference type="Google" id="ProtNLM"/>
    </source>
</evidence>
<organism evidence="1 2">
    <name type="scientific">Ajellomyces capsulatus</name>
    <name type="common">Darling's disease fungus</name>
    <name type="synonym">Histoplasma capsulatum</name>
    <dbReference type="NCBI Taxonomy" id="5037"/>
    <lineage>
        <taxon>Eukaryota</taxon>
        <taxon>Fungi</taxon>
        <taxon>Dikarya</taxon>
        <taxon>Ascomycota</taxon>
        <taxon>Pezizomycotina</taxon>
        <taxon>Eurotiomycetes</taxon>
        <taxon>Eurotiomycetidae</taxon>
        <taxon>Onygenales</taxon>
        <taxon>Ajellomycetaceae</taxon>
        <taxon>Histoplasma</taxon>
    </lineage>
</organism>
<proteinExistence type="predicted"/>
<dbReference type="Proteomes" id="UP000663671">
    <property type="component" value="Chromosome 5"/>
</dbReference>
<reference evidence="1" key="1">
    <citation type="submission" date="2021-01" db="EMBL/GenBank/DDBJ databases">
        <title>Chromosome-level genome assembly of a human fungal pathogen reveals clustering of transcriptionally co-regulated genes.</title>
        <authorList>
            <person name="Voorhies M."/>
            <person name="Cohen S."/>
            <person name="Shea T.P."/>
            <person name="Petrus S."/>
            <person name="Munoz J.F."/>
            <person name="Poplawski S."/>
            <person name="Goldman W.E."/>
            <person name="Michael T."/>
            <person name="Cuomo C.A."/>
            <person name="Sil A."/>
            <person name="Beyhan S."/>
        </authorList>
    </citation>
    <scope>NUCLEOTIDE SEQUENCE</scope>
    <source>
        <strain evidence="1">WU24</strain>
    </source>
</reference>
<accession>A0A8A1M8U5</accession>
<dbReference type="EMBL" id="CP069111">
    <property type="protein sequence ID" value="QSS61163.1"/>
    <property type="molecule type" value="Genomic_DNA"/>
</dbReference>
<sequence>MPATPLLKGLRGLLGQIPLESIQPNSDSPVTPEDLTTLTSYNLLPKRKRTIIVPGCPSVWAPAAGPKKVKPDAGKYLMDPIRHAFPKCPLEPLLRALATTQPDFNMEEIDLVTDRRNLRLLLAFVGGKKSAFRIDIEVVHSTVLFSCWTPNNTRFVKGFGGYGCEFEKASTRKPNGLRESVTHNRAIRYNFGGIKAVVRFEVDACTGPIRDIPRTMSLSNKYQTPTGYTVLTRGYIVEPSRIVEIKTGPVGKNLEVSKNIAQLWFSQTPILCEGHYDRIGIFSEVTKKDLMQEGKLTRWEEDNREKLRKLVQVIQMVAGMVRAAPQNKYALVLPAGANTLKVYEVANQCDKGVPKDLLAMWRV</sequence>